<dbReference type="InterPro" id="IPR027359">
    <property type="entry name" value="Volt_channel_dom_sf"/>
</dbReference>
<evidence type="ECO:0000256" key="7">
    <source>
        <dbReference type="ARBA" id="ARBA00022989"/>
    </source>
</evidence>
<evidence type="ECO:0000256" key="5">
    <source>
        <dbReference type="ARBA" id="ARBA00022826"/>
    </source>
</evidence>
<dbReference type="OrthoDB" id="9799090at2"/>
<proteinExistence type="predicted"/>
<keyword evidence="7 11" id="KW-1133">Transmembrane helix</keyword>
<feature type="domain" description="Potassium channel" evidence="12">
    <location>
        <begin position="143"/>
        <end position="214"/>
    </location>
</feature>
<keyword evidence="8" id="KW-0406">Ion transport</keyword>
<keyword evidence="4 11" id="KW-0812">Transmembrane</keyword>
<dbReference type="SUPFAM" id="SSF81324">
    <property type="entry name" value="Voltage-gated potassium channels"/>
    <property type="match status" value="1"/>
</dbReference>
<keyword evidence="10 13" id="KW-0407">Ion channel</keyword>
<keyword evidence="5" id="KW-0631">Potassium channel</keyword>
<dbReference type="AlphaFoldDB" id="A0A1M4T6E8"/>
<evidence type="ECO:0000256" key="3">
    <source>
        <dbReference type="ARBA" id="ARBA00022538"/>
    </source>
</evidence>
<evidence type="ECO:0000256" key="8">
    <source>
        <dbReference type="ARBA" id="ARBA00023065"/>
    </source>
</evidence>
<sequence length="253" mass="28911">MRETIRTLYEGDSDTATWFRYTLLAFDLLTLVYVIATSFIAHADWLLWCDLTFGAIILLDFVARAWLEPNWKKALTRLSTWADIVAVLSFLGPLFVNGLGFLRVLRTLRLLKSYETLQRLRSDVDYFRRHEDVFLAVVNLGVFVFVMTGMIYASQVHANDAIGNYADAFYFTMSTLTTTGFGDIVAEGLWGRLLSVFVMIFGVTLFLQLAQVLFRPYKVRFECPTCGLMKHDRDAVHCKHCGDVIHIEYDGAV</sequence>
<dbReference type="InterPro" id="IPR047871">
    <property type="entry name" value="K_chnl_Slo-like"/>
</dbReference>
<dbReference type="PANTHER" id="PTHR10027:SF10">
    <property type="entry name" value="SLOWPOKE 2, ISOFORM D"/>
    <property type="match status" value="1"/>
</dbReference>
<feature type="transmembrane region" description="Helical" evidence="11">
    <location>
        <begin position="21"/>
        <end position="39"/>
    </location>
</feature>
<keyword evidence="6" id="KW-0630">Potassium</keyword>
<name>A0A1M4T6E8_LOKAT</name>
<dbReference type="Gene3D" id="1.20.120.350">
    <property type="entry name" value="Voltage-gated potassium channels. Chain C"/>
    <property type="match status" value="1"/>
</dbReference>
<dbReference type="InterPro" id="IPR013099">
    <property type="entry name" value="K_chnl_dom"/>
</dbReference>
<gene>
    <name evidence="13" type="ORF">SAMN05444339_101272</name>
</gene>
<dbReference type="EMBL" id="FQUE01000001">
    <property type="protein sequence ID" value="SHE40102.1"/>
    <property type="molecule type" value="Genomic_DNA"/>
</dbReference>
<keyword evidence="14" id="KW-1185">Reference proteome</keyword>
<evidence type="ECO:0000313" key="13">
    <source>
        <dbReference type="EMBL" id="SHE40102.1"/>
    </source>
</evidence>
<evidence type="ECO:0000256" key="10">
    <source>
        <dbReference type="ARBA" id="ARBA00023303"/>
    </source>
</evidence>
<organism evidence="13 14">
    <name type="scientific">Loktanella atrilutea</name>
    <dbReference type="NCBI Taxonomy" id="366533"/>
    <lineage>
        <taxon>Bacteria</taxon>
        <taxon>Pseudomonadati</taxon>
        <taxon>Pseudomonadota</taxon>
        <taxon>Alphaproteobacteria</taxon>
        <taxon>Rhodobacterales</taxon>
        <taxon>Roseobacteraceae</taxon>
        <taxon>Loktanella</taxon>
    </lineage>
</organism>
<feature type="transmembrane region" description="Helical" evidence="11">
    <location>
        <begin position="192"/>
        <end position="214"/>
    </location>
</feature>
<evidence type="ECO:0000259" key="12">
    <source>
        <dbReference type="Pfam" id="PF07885"/>
    </source>
</evidence>
<dbReference type="Gene3D" id="1.10.287.70">
    <property type="match status" value="1"/>
</dbReference>
<evidence type="ECO:0000256" key="9">
    <source>
        <dbReference type="ARBA" id="ARBA00023136"/>
    </source>
</evidence>
<dbReference type="RefSeq" id="WP_072855400.1">
    <property type="nucleotide sequence ID" value="NZ_FQUE01000001.1"/>
</dbReference>
<evidence type="ECO:0000313" key="14">
    <source>
        <dbReference type="Proteomes" id="UP000183987"/>
    </source>
</evidence>
<comment type="subcellular location">
    <subcellularLocation>
        <location evidence="1">Membrane</location>
        <topology evidence="1">Multi-pass membrane protein</topology>
    </subcellularLocation>
</comment>
<dbReference type="GO" id="GO:0016020">
    <property type="term" value="C:membrane"/>
    <property type="evidence" value="ECO:0007669"/>
    <property type="project" value="UniProtKB-SubCell"/>
</dbReference>
<accession>A0A1M4T6E8</accession>
<keyword evidence="3" id="KW-0633">Potassium transport</keyword>
<evidence type="ECO:0000256" key="1">
    <source>
        <dbReference type="ARBA" id="ARBA00004141"/>
    </source>
</evidence>
<dbReference type="Pfam" id="PF07885">
    <property type="entry name" value="Ion_trans_2"/>
    <property type="match status" value="1"/>
</dbReference>
<feature type="transmembrane region" description="Helical" evidence="11">
    <location>
        <begin position="133"/>
        <end position="153"/>
    </location>
</feature>
<reference evidence="14" key="1">
    <citation type="submission" date="2016-11" db="EMBL/GenBank/DDBJ databases">
        <authorList>
            <person name="Varghese N."/>
            <person name="Submissions S."/>
        </authorList>
    </citation>
    <scope>NUCLEOTIDE SEQUENCE [LARGE SCALE GENOMIC DNA]</scope>
    <source>
        <strain evidence="14">DSM 29326</strain>
    </source>
</reference>
<protein>
    <submittedName>
        <fullName evidence="13">Voltage-gated potassium channel</fullName>
    </submittedName>
</protein>
<keyword evidence="2" id="KW-0813">Transport</keyword>
<evidence type="ECO:0000256" key="6">
    <source>
        <dbReference type="ARBA" id="ARBA00022958"/>
    </source>
</evidence>
<evidence type="ECO:0000256" key="11">
    <source>
        <dbReference type="SAM" id="Phobius"/>
    </source>
</evidence>
<dbReference type="Proteomes" id="UP000183987">
    <property type="component" value="Unassembled WGS sequence"/>
</dbReference>
<dbReference type="STRING" id="366533.SAMN05444339_101272"/>
<feature type="transmembrane region" description="Helical" evidence="11">
    <location>
        <begin position="84"/>
        <end position="105"/>
    </location>
</feature>
<evidence type="ECO:0000256" key="4">
    <source>
        <dbReference type="ARBA" id="ARBA00022692"/>
    </source>
</evidence>
<dbReference type="PANTHER" id="PTHR10027">
    <property type="entry name" value="CALCIUM-ACTIVATED POTASSIUM CHANNEL ALPHA CHAIN"/>
    <property type="match status" value="1"/>
</dbReference>
<keyword evidence="9 11" id="KW-0472">Membrane</keyword>
<dbReference type="GO" id="GO:0005267">
    <property type="term" value="F:potassium channel activity"/>
    <property type="evidence" value="ECO:0007669"/>
    <property type="project" value="UniProtKB-KW"/>
</dbReference>
<evidence type="ECO:0000256" key="2">
    <source>
        <dbReference type="ARBA" id="ARBA00022448"/>
    </source>
</evidence>